<dbReference type="GO" id="GO:0008239">
    <property type="term" value="F:dipeptidyl-peptidase activity"/>
    <property type="evidence" value="ECO:0007669"/>
    <property type="project" value="InterPro"/>
</dbReference>
<protein>
    <recommendedName>
        <fullName evidence="1">Xaa-Pro dipeptidyl-peptidase C-terminal domain-containing protein</fullName>
    </recommendedName>
</protein>
<dbReference type="AlphaFoldDB" id="A0A560G1X9"/>
<accession>A0A560G1X9</accession>
<sequence>MIFATEPLATATEVDGLFQGRFTVVANKHDLDLEVTFYEERADGPYPPLASYLGWASYMADRTTRHLLPPGRPALLAFQSQTVTARLLSAGSRIVAVVGIPKRPDIQINYGTAKDVSDGSIDDARTPLRLRFLPGSYLELGTGSAGE</sequence>
<dbReference type="InterPro" id="IPR013736">
    <property type="entry name" value="Xaa-Pro_dipept_C"/>
</dbReference>
<proteinExistence type="predicted"/>
<evidence type="ECO:0000259" key="1">
    <source>
        <dbReference type="Pfam" id="PF08530"/>
    </source>
</evidence>
<evidence type="ECO:0000313" key="2">
    <source>
        <dbReference type="EMBL" id="TWB27842.1"/>
    </source>
</evidence>
<dbReference type="Proteomes" id="UP000316545">
    <property type="component" value="Unassembled WGS sequence"/>
</dbReference>
<dbReference type="SUPFAM" id="SSF49785">
    <property type="entry name" value="Galactose-binding domain-like"/>
    <property type="match status" value="1"/>
</dbReference>
<comment type="caution">
    <text evidence="2">The sequence shown here is derived from an EMBL/GenBank/DDBJ whole genome shotgun (WGS) entry which is preliminary data.</text>
</comment>
<dbReference type="InterPro" id="IPR008979">
    <property type="entry name" value="Galactose-bd-like_sf"/>
</dbReference>
<organism evidence="2 3">
    <name type="scientific">Nitrospirillum amazonense</name>
    <dbReference type="NCBI Taxonomy" id="28077"/>
    <lineage>
        <taxon>Bacteria</taxon>
        <taxon>Pseudomonadati</taxon>
        <taxon>Pseudomonadota</taxon>
        <taxon>Alphaproteobacteria</taxon>
        <taxon>Rhodospirillales</taxon>
        <taxon>Azospirillaceae</taxon>
        <taxon>Nitrospirillum</taxon>
    </lineage>
</organism>
<name>A0A560G1X9_9PROT</name>
<dbReference type="Pfam" id="PF08530">
    <property type="entry name" value="PepX_C"/>
    <property type="match status" value="1"/>
</dbReference>
<evidence type="ECO:0000313" key="3">
    <source>
        <dbReference type="Proteomes" id="UP000316545"/>
    </source>
</evidence>
<dbReference type="RefSeq" id="WP_145616978.1">
    <property type="nucleotide sequence ID" value="NZ_VITO01000006.1"/>
</dbReference>
<feature type="domain" description="Xaa-Pro dipeptidyl-peptidase C-terminal" evidence="1">
    <location>
        <begin position="2"/>
        <end position="98"/>
    </location>
</feature>
<dbReference type="EMBL" id="VITO01000006">
    <property type="protein sequence ID" value="TWB27842.1"/>
    <property type="molecule type" value="Genomic_DNA"/>
</dbReference>
<keyword evidence="3" id="KW-1185">Reference proteome</keyword>
<dbReference type="Gene3D" id="2.60.120.260">
    <property type="entry name" value="Galactose-binding domain-like"/>
    <property type="match status" value="1"/>
</dbReference>
<gene>
    <name evidence="2" type="ORF">FBZ88_106307</name>
</gene>
<reference evidence="2 3" key="1">
    <citation type="submission" date="2019-06" db="EMBL/GenBank/DDBJ databases">
        <title>Genomic Encyclopedia of Type Strains, Phase IV (KMG-V): Genome sequencing to study the core and pangenomes of soil and plant-associated prokaryotes.</title>
        <authorList>
            <person name="Whitman W."/>
        </authorList>
    </citation>
    <scope>NUCLEOTIDE SEQUENCE [LARGE SCALE GENOMIC DNA]</scope>
    <source>
        <strain evidence="2 3">BR 11865</strain>
    </source>
</reference>